<proteinExistence type="predicted"/>
<keyword evidence="4" id="KW-1185">Reference proteome</keyword>
<dbReference type="SUPFAM" id="SSF53756">
    <property type="entry name" value="UDP-Glycosyltransferase/glycogen phosphorylase"/>
    <property type="match status" value="1"/>
</dbReference>
<reference evidence="3 4" key="1">
    <citation type="submission" date="2019-05" db="EMBL/GenBank/DDBJ databases">
        <authorList>
            <person name="Chen C."/>
        </authorList>
    </citation>
    <scope>NUCLEOTIDE SEQUENCE [LARGE SCALE GENOMIC DNA]</scope>
    <source>
        <strain evidence="3 4">HB172198</strain>
    </source>
</reference>
<dbReference type="EMBL" id="CP040396">
    <property type="protein sequence ID" value="QCT04079.1"/>
    <property type="molecule type" value="Genomic_DNA"/>
</dbReference>
<dbReference type="CDD" id="cd03811">
    <property type="entry name" value="GT4_GT28_WabH-like"/>
    <property type="match status" value="1"/>
</dbReference>
<gene>
    <name evidence="3" type="ORF">E6C60_3368</name>
</gene>
<dbReference type="Pfam" id="PF00534">
    <property type="entry name" value="Glycos_transf_1"/>
    <property type="match status" value="1"/>
</dbReference>
<dbReference type="InterPro" id="IPR028098">
    <property type="entry name" value="Glyco_trans_4-like_N"/>
</dbReference>
<dbReference type="Proteomes" id="UP000300879">
    <property type="component" value="Chromosome"/>
</dbReference>
<feature type="domain" description="Glycosyltransferase subfamily 4-like N-terminal" evidence="2">
    <location>
        <begin position="2"/>
        <end position="90"/>
    </location>
</feature>
<dbReference type="PANTHER" id="PTHR12526">
    <property type="entry name" value="GLYCOSYLTRANSFERASE"/>
    <property type="match status" value="1"/>
</dbReference>
<dbReference type="KEGG" id="palo:E6C60_3368"/>
<evidence type="ECO:0000313" key="4">
    <source>
        <dbReference type="Proteomes" id="UP000300879"/>
    </source>
</evidence>
<keyword evidence="3" id="KW-0808">Transferase</keyword>
<dbReference type="PANTHER" id="PTHR12526:SF630">
    <property type="entry name" value="GLYCOSYLTRANSFERASE"/>
    <property type="match status" value="1"/>
</dbReference>
<organism evidence="3 4">
    <name type="scientific">Paenibacillus algicola</name>
    <dbReference type="NCBI Taxonomy" id="2565926"/>
    <lineage>
        <taxon>Bacteria</taxon>
        <taxon>Bacillati</taxon>
        <taxon>Bacillota</taxon>
        <taxon>Bacilli</taxon>
        <taxon>Bacillales</taxon>
        <taxon>Paenibacillaceae</taxon>
        <taxon>Paenibacillus</taxon>
    </lineage>
</organism>
<dbReference type="Gene3D" id="3.40.50.2000">
    <property type="entry name" value="Glycogen Phosphorylase B"/>
    <property type="match status" value="2"/>
</dbReference>
<feature type="domain" description="Glycosyl transferase family 1" evidence="1">
    <location>
        <begin position="110"/>
        <end position="258"/>
    </location>
</feature>
<dbReference type="AlphaFoldDB" id="A0A4P8XTM6"/>
<dbReference type="GO" id="GO:0016757">
    <property type="term" value="F:glycosyltransferase activity"/>
    <property type="evidence" value="ECO:0007669"/>
    <property type="project" value="InterPro"/>
</dbReference>
<name>A0A4P8XTM6_9BACL</name>
<evidence type="ECO:0000259" key="2">
    <source>
        <dbReference type="Pfam" id="PF13439"/>
    </source>
</evidence>
<protein>
    <submittedName>
        <fullName evidence="3">Group 1 glycosyl transferase</fullName>
    </submittedName>
</protein>
<accession>A0A4P8XTM6</accession>
<sequence>MLQAFFHFRKMLKAFQPDIIHAHMMTGALLSRLLKGFHKYKIITHVHNEFQKSANIMKVGDSVIAVSQAVAESMQRRGIVANKLHVVRNGTIGSPRTEVSTEVVLEGIPIVTVAGMYVRKGIAELIEAFNVVAKEYEEAHLYLVGDGPDREAFEAQADTSHYRERIHFLGYQSDPRAYMKAADIFVLASHKDPFPLVLIEAREAGCAIIATEVDGMPEALEFGQYGLLVPPQSAEELSKGIMAMLKYPDVLNAYRTKASQGLEYYSVERVARDTLEIYQNTLIS</sequence>
<evidence type="ECO:0000259" key="1">
    <source>
        <dbReference type="Pfam" id="PF00534"/>
    </source>
</evidence>
<evidence type="ECO:0000313" key="3">
    <source>
        <dbReference type="EMBL" id="QCT04079.1"/>
    </source>
</evidence>
<dbReference type="InterPro" id="IPR001296">
    <property type="entry name" value="Glyco_trans_1"/>
</dbReference>
<dbReference type="Pfam" id="PF13439">
    <property type="entry name" value="Glyco_transf_4"/>
    <property type="match status" value="1"/>
</dbReference>